<dbReference type="PANTHER" id="PTHR11879">
    <property type="entry name" value="ASPARTATE AMINOTRANSFERASE"/>
    <property type="match status" value="1"/>
</dbReference>
<dbReference type="RefSeq" id="XP_067476937.1">
    <property type="nucleotide sequence ID" value="XM_067618295.1"/>
</dbReference>
<dbReference type="InterPro" id="IPR004839">
    <property type="entry name" value="Aminotransferase_I/II_large"/>
</dbReference>
<dbReference type="EC" id="2.6.1.1" evidence="7"/>
<evidence type="ECO:0000256" key="6">
    <source>
        <dbReference type="ARBA" id="ARBA00022898"/>
    </source>
</evidence>
<dbReference type="Gene3D" id="3.40.640.10">
    <property type="entry name" value="Type I PLP-dependent aspartate aminotransferase-like (Major domain)"/>
    <property type="match status" value="1"/>
</dbReference>
<dbReference type="STRING" id="767769.A0A1L9UDF0"/>
<dbReference type="InterPro" id="IPR015424">
    <property type="entry name" value="PyrdxlP-dep_Trfase"/>
</dbReference>
<keyword evidence="10" id="KW-1185">Reference proteome</keyword>
<dbReference type="NCBIfam" id="NF006719">
    <property type="entry name" value="PRK09257.1"/>
    <property type="match status" value="1"/>
</dbReference>
<protein>
    <recommendedName>
        <fullName evidence="7">Aspartate aminotransferase</fullName>
        <ecNumber evidence="7">2.6.1.1</ecNumber>
    </recommendedName>
</protein>
<evidence type="ECO:0000313" key="10">
    <source>
        <dbReference type="Proteomes" id="UP000184499"/>
    </source>
</evidence>
<dbReference type="PRINTS" id="PR00799">
    <property type="entry name" value="TRANSAMINASE"/>
</dbReference>
<dbReference type="FunFam" id="3.90.1150.10:FF:000001">
    <property type="entry name" value="Aspartate aminotransferase"/>
    <property type="match status" value="1"/>
</dbReference>
<dbReference type="OMA" id="ANHMAAH"/>
<dbReference type="GO" id="GO:0004069">
    <property type="term" value="F:L-aspartate:2-oxoglutarate aminotransferase activity"/>
    <property type="evidence" value="ECO:0007669"/>
    <property type="project" value="UniProtKB-EC"/>
</dbReference>
<dbReference type="AlphaFoldDB" id="A0A1L9UDF0"/>
<keyword evidence="6" id="KW-0663">Pyridoxal phosphate</keyword>
<dbReference type="SUPFAM" id="SSF53383">
    <property type="entry name" value="PLP-dependent transferases"/>
    <property type="match status" value="1"/>
</dbReference>
<comment type="subunit">
    <text evidence="3 7">Homodimer.</text>
</comment>
<evidence type="ECO:0000256" key="3">
    <source>
        <dbReference type="ARBA" id="ARBA00011738"/>
    </source>
</evidence>
<evidence type="ECO:0000313" key="9">
    <source>
        <dbReference type="EMBL" id="OJJ69688.1"/>
    </source>
</evidence>
<sequence>MSEQYLGLPIAPADTAFGLMAEYDADQHPNKVSLIAGAYRDEDGQPWVLPSVKEAKAILSQNQTHEYLGIAGSPALIHLAQNLTFGSEITTKLDKSIASIQTVSGTGANHMAAHFLAQHLRPKRVFIPSPTWINHKTIWASVGAPIEEYPYYSADTQGVDLEGMLSVFETTAEERDVVILQACAHNPTGVDLTREQWARVAEVTKRKKLHVVFDSAYQGFATGDVDGDAWSIRYFVEELILNGQPDHPGLCVAQSFSKNFGLYGERVGALHLVVPRHLAAQGARSELLALARAEYSNPPRFGASIVETVLGNEELKGQWLKDLDTMSSRIKSMRRELRRRLESKGTPGDWSFLESQIGMFSYTALSREQVTRLREEFHIYLLPSGRVSICGLNGENVEYVASAFREVIGSG</sequence>
<dbReference type="VEuPathDB" id="FungiDB:ASPBRDRAFT_131088"/>
<proteinExistence type="inferred from homology"/>
<evidence type="ECO:0000256" key="7">
    <source>
        <dbReference type="RuleBase" id="RU000480"/>
    </source>
</evidence>
<organism evidence="9 10">
    <name type="scientific">Aspergillus brasiliensis (strain CBS 101740 / IMI 381727 / IBT 21946)</name>
    <dbReference type="NCBI Taxonomy" id="767769"/>
    <lineage>
        <taxon>Eukaryota</taxon>
        <taxon>Fungi</taxon>
        <taxon>Dikarya</taxon>
        <taxon>Ascomycota</taxon>
        <taxon>Pezizomycotina</taxon>
        <taxon>Eurotiomycetes</taxon>
        <taxon>Eurotiomycetidae</taxon>
        <taxon>Eurotiales</taxon>
        <taxon>Aspergillaceae</taxon>
        <taxon>Aspergillus</taxon>
        <taxon>Aspergillus subgen. Circumdati</taxon>
    </lineage>
</organism>
<dbReference type="GO" id="GO:0006532">
    <property type="term" value="P:aspartate biosynthetic process"/>
    <property type="evidence" value="ECO:0007669"/>
    <property type="project" value="TreeGrafter"/>
</dbReference>
<evidence type="ECO:0000256" key="4">
    <source>
        <dbReference type="ARBA" id="ARBA00022576"/>
    </source>
</evidence>
<comment type="cofactor">
    <cofactor evidence="1">
        <name>pyridoxal 5'-phosphate</name>
        <dbReference type="ChEBI" id="CHEBI:597326"/>
    </cofactor>
</comment>
<dbReference type="InterPro" id="IPR004838">
    <property type="entry name" value="NHTrfase_class1_PyrdxlP-BS"/>
</dbReference>
<comment type="miscellaneous">
    <text evidence="7">In eukaryotes there are cytoplasmic, mitochondrial and chloroplastic isozymes.</text>
</comment>
<evidence type="ECO:0000256" key="5">
    <source>
        <dbReference type="ARBA" id="ARBA00022679"/>
    </source>
</evidence>
<accession>A0A1L9UDF0</accession>
<dbReference type="OrthoDB" id="550424at2759"/>
<dbReference type="GO" id="GO:0030170">
    <property type="term" value="F:pyridoxal phosphate binding"/>
    <property type="evidence" value="ECO:0007669"/>
    <property type="project" value="InterPro"/>
</dbReference>
<comment type="catalytic activity">
    <reaction evidence="7">
        <text>L-aspartate + 2-oxoglutarate = oxaloacetate + L-glutamate</text>
        <dbReference type="Rhea" id="RHEA:21824"/>
        <dbReference type="ChEBI" id="CHEBI:16452"/>
        <dbReference type="ChEBI" id="CHEBI:16810"/>
        <dbReference type="ChEBI" id="CHEBI:29985"/>
        <dbReference type="ChEBI" id="CHEBI:29991"/>
        <dbReference type="EC" id="2.6.1.1"/>
    </reaction>
</comment>
<dbReference type="InterPro" id="IPR000796">
    <property type="entry name" value="Asp_trans"/>
</dbReference>
<dbReference type="Pfam" id="PF00155">
    <property type="entry name" value="Aminotran_1_2"/>
    <property type="match status" value="1"/>
</dbReference>
<gene>
    <name evidence="9" type="ORF">ASPBRDRAFT_131088</name>
</gene>
<dbReference type="InterPro" id="IPR015421">
    <property type="entry name" value="PyrdxlP-dep_Trfase_major"/>
</dbReference>
<keyword evidence="5 7" id="KW-0808">Transferase</keyword>
<name>A0A1L9UDF0_ASPBC</name>
<dbReference type="GO" id="GO:0005829">
    <property type="term" value="C:cytosol"/>
    <property type="evidence" value="ECO:0007669"/>
    <property type="project" value="TreeGrafter"/>
</dbReference>
<dbReference type="CDD" id="cd00609">
    <property type="entry name" value="AAT_like"/>
    <property type="match status" value="1"/>
</dbReference>
<dbReference type="PROSITE" id="PS00105">
    <property type="entry name" value="AA_TRANSFER_CLASS_1"/>
    <property type="match status" value="1"/>
</dbReference>
<dbReference type="Gene3D" id="3.90.1150.10">
    <property type="entry name" value="Aspartate Aminotransferase, domain 1"/>
    <property type="match status" value="1"/>
</dbReference>
<dbReference type="Proteomes" id="UP000184499">
    <property type="component" value="Unassembled WGS sequence"/>
</dbReference>
<dbReference type="GeneID" id="93570783"/>
<comment type="similarity">
    <text evidence="2">Belongs to the class-I pyridoxal-phosphate-dependent aminotransferase family.</text>
</comment>
<evidence type="ECO:0000256" key="2">
    <source>
        <dbReference type="ARBA" id="ARBA00007441"/>
    </source>
</evidence>
<dbReference type="InterPro" id="IPR015422">
    <property type="entry name" value="PyrdxlP-dep_Trfase_small"/>
</dbReference>
<keyword evidence="4 7" id="KW-0032">Aminotransferase</keyword>
<dbReference type="PANTHER" id="PTHR11879:SF20">
    <property type="entry name" value="ASPARTATE AMINOTRANSFERASE"/>
    <property type="match status" value="1"/>
</dbReference>
<dbReference type="EMBL" id="KV878688">
    <property type="protein sequence ID" value="OJJ69688.1"/>
    <property type="molecule type" value="Genomic_DNA"/>
</dbReference>
<reference evidence="10" key="1">
    <citation type="journal article" date="2017" name="Genome Biol.">
        <title>Comparative genomics reveals high biological diversity and specific adaptations in the industrially and medically important fungal genus Aspergillus.</title>
        <authorList>
            <person name="de Vries R.P."/>
            <person name="Riley R."/>
            <person name="Wiebenga A."/>
            <person name="Aguilar-Osorio G."/>
            <person name="Amillis S."/>
            <person name="Uchima C.A."/>
            <person name="Anderluh G."/>
            <person name="Asadollahi M."/>
            <person name="Askin M."/>
            <person name="Barry K."/>
            <person name="Battaglia E."/>
            <person name="Bayram O."/>
            <person name="Benocci T."/>
            <person name="Braus-Stromeyer S.A."/>
            <person name="Caldana C."/>
            <person name="Canovas D."/>
            <person name="Cerqueira G.C."/>
            <person name="Chen F."/>
            <person name="Chen W."/>
            <person name="Choi C."/>
            <person name="Clum A."/>
            <person name="Dos Santos R.A."/>
            <person name="Damasio A.R."/>
            <person name="Diallinas G."/>
            <person name="Emri T."/>
            <person name="Fekete E."/>
            <person name="Flipphi M."/>
            <person name="Freyberg S."/>
            <person name="Gallo A."/>
            <person name="Gournas C."/>
            <person name="Habgood R."/>
            <person name="Hainaut M."/>
            <person name="Harispe M.L."/>
            <person name="Henrissat B."/>
            <person name="Hilden K.S."/>
            <person name="Hope R."/>
            <person name="Hossain A."/>
            <person name="Karabika E."/>
            <person name="Karaffa L."/>
            <person name="Karanyi Z."/>
            <person name="Krasevec N."/>
            <person name="Kuo A."/>
            <person name="Kusch H."/>
            <person name="LaButti K."/>
            <person name="Lagendijk E.L."/>
            <person name="Lapidus A."/>
            <person name="Levasseur A."/>
            <person name="Lindquist E."/>
            <person name="Lipzen A."/>
            <person name="Logrieco A.F."/>
            <person name="MacCabe A."/>
            <person name="Maekelae M.R."/>
            <person name="Malavazi I."/>
            <person name="Melin P."/>
            <person name="Meyer V."/>
            <person name="Mielnichuk N."/>
            <person name="Miskei M."/>
            <person name="Molnar A.P."/>
            <person name="Mule G."/>
            <person name="Ngan C.Y."/>
            <person name="Orejas M."/>
            <person name="Orosz E."/>
            <person name="Ouedraogo J.P."/>
            <person name="Overkamp K.M."/>
            <person name="Park H.-S."/>
            <person name="Perrone G."/>
            <person name="Piumi F."/>
            <person name="Punt P.J."/>
            <person name="Ram A.F."/>
            <person name="Ramon A."/>
            <person name="Rauscher S."/>
            <person name="Record E."/>
            <person name="Riano-Pachon D.M."/>
            <person name="Robert V."/>
            <person name="Roehrig J."/>
            <person name="Ruller R."/>
            <person name="Salamov A."/>
            <person name="Salih N.S."/>
            <person name="Samson R.A."/>
            <person name="Sandor E."/>
            <person name="Sanguinetti M."/>
            <person name="Schuetze T."/>
            <person name="Sepcic K."/>
            <person name="Shelest E."/>
            <person name="Sherlock G."/>
            <person name="Sophianopoulou V."/>
            <person name="Squina F.M."/>
            <person name="Sun H."/>
            <person name="Susca A."/>
            <person name="Todd R.B."/>
            <person name="Tsang A."/>
            <person name="Unkles S.E."/>
            <person name="van de Wiele N."/>
            <person name="van Rossen-Uffink D."/>
            <person name="Oliveira J.V."/>
            <person name="Vesth T.C."/>
            <person name="Visser J."/>
            <person name="Yu J.-H."/>
            <person name="Zhou M."/>
            <person name="Andersen M.R."/>
            <person name="Archer D.B."/>
            <person name="Baker S.E."/>
            <person name="Benoit I."/>
            <person name="Brakhage A.A."/>
            <person name="Braus G.H."/>
            <person name="Fischer R."/>
            <person name="Frisvad J.C."/>
            <person name="Goldman G.H."/>
            <person name="Houbraken J."/>
            <person name="Oakley B."/>
            <person name="Pocsi I."/>
            <person name="Scazzocchio C."/>
            <person name="Seiboth B."/>
            <person name="vanKuyk P.A."/>
            <person name="Wortman J."/>
            <person name="Dyer P.S."/>
            <person name="Grigoriev I.V."/>
        </authorList>
    </citation>
    <scope>NUCLEOTIDE SEQUENCE [LARGE SCALE GENOMIC DNA]</scope>
    <source>
        <strain evidence="10">CBS 101740 / IMI 381727 / IBT 21946</strain>
    </source>
</reference>
<dbReference type="FunFam" id="3.40.640.10:FF:000066">
    <property type="entry name" value="Aspartate aminotransferase"/>
    <property type="match status" value="1"/>
</dbReference>
<evidence type="ECO:0000256" key="1">
    <source>
        <dbReference type="ARBA" id="ARBA00001933"/>
    </source>
</evidence>
<feature type="domain" description="Aminotransferase class I/classII large" evidence="8">
    <location>
        <begin position="30"/>
        <end position="403"/>
    </location>
</feature>
<evidence type="ECO:0000259" key="8">
    <source>
        <dbReference type="Pfam" id="PF00155"/>
    </source>
</evidence>